<comment type="function">
    <text evidence="5">Required for morphogenesis and for the elongation of the flagellar filament by facilitating polymerization of the flagellin monomers at the tip of growing filament. Forms a capping structure, which prevents flagellin subunits (transported through the central channel of the flagellum) from leaking out without polymerization at the distal end.</text>
</comment>
<dbReference type="PANTHER" id="PTHR30288">
    <property type="entry name" value="FLAGELLAR CAP/ASSEMBLY PROTEIN FLID"/>
    <property type="match status" value="1"/>
</dbReference>
<dbReference type="InterPro" id="IPR010809">
    <property type="entry name" value="FliD_C"/>
</dbReference>
<reference evidence="8 9" key="1">
    <citation type="submission" date="2019-03" db="EMBL/GenBank/DDBJ databases">
        <title>Genomic Encyclopedia of Type Strains, Phase IV (KMG-IV): sequencing the most valuable type-strain genomes for metagenomic binning, comparative biology and taxonomic classification.</title>
        <authorList>
            <person name="Goeker M."/>
        </authorList>
    </citation>
    <scope>NUCLEOTIDE SEQUENCE [LARGE SCALE GENOMIC DNA]</scope>
    <source>
        <strain evidence="8 9">DSM 28697</strain>
    </source>
</reference>
<dbReference type="InterPro" id="IPR003481">
    <property type="entry name" value="FliD_N"/>
</dbReference>
<evidence type="ECO:0000259" key="7">
    <source>
        <dbReference type="Pfam" id="PF07195"/>
    </source>
</evidence>
<comment type="subunit">
    <text evidence="2 5">Homopentamer.</text>
</comment>
<dbReference type="PANTHER" id="PTHR30288:SF0">
    <property type="entry name" value="FLAGELLAR HOOK-ASSOCIATED PROTEIN 2"/>
    <property type="match status" value="1"/>
</dbReference>
<keyword evidence="8" id="KW-0282">Flagellum</keyword>
<evidence type="ECO:0000256" key="3">
    <source>
        <dbReference type="ARBA" id="ARBA00023054"/>
    </source>
</evidence>
<dbReference type="GO" id="GO:0071973">
    <property type="term" value="P:bacterial-type flagellum-dependent cell motility"/>
    <property type="evidence" value="ECO:0007669"/>
    <property type="project" value="TreeGrafter"/>
</dbReference>
<feature type="domain" description="Flagellar hook-associated protein 2 N-terminal" evidence="6">
    <location>
        <begin position="14"/>
        <end position="111"/>
    </location>
</feature>
<keyword evidence="8" id="KW-0966">Cell projection</keyword>
<comment type="subcellular location">
    <subcellularLocation>
        <location evidence="5">Secreted</location>
    </subcellularLocation>
    <subcellularLocation>
        <location evidence="5">Bacterial flagellum</location>
    </subcellularLocation>
</comment>
<name>A0A4R6TTE8_9BACI</name>
<sequence>MTSMNTSRISGLASGIDTEQIIRDLMKAERIPMDKLFQKKTVLEWQRDQYREMNTKLLALRDATFDMKLSSTFSSRNVSSSNSEFVSATANSTASLSSFTISSIEQLATAAQRLSTTSIEKDGTTLELDQSLWSQRNSLDGMTSGHWKAGSVEFASQVTDEAGKTFSFLKGDIKVVDGVAEATVEANGKSYTVVTDKAAEDLTTNEVLLDAETGELTFGETIEASSQISVNYVVNERTDSFTAAEGSYEFQLTKKSIAGEADANGVLSSVTVTVDGQEYTVYTDPADLTNSGNEVVLNQATGELTFLDSDENVKKDAKIEVTYQQNYTSVGFGVHDEKGNEQKTTLFIQGSDSFTTMMNQMNRSDTGVQAFYDEFTGRFSLSRSVAGDYNKTGDELSLYGGFLTDVLKLGVETGGVNAKFTINGIETERTSNQFLMNGVEFQLKGTFTETDPAVRLTVSNNTEDVFTRIKEYVEKYNEVVDALNGKLTEKRHRDFQPLTDEQKEGMSERQIELWEEKSQSGLLRSDPIFSGALSAMRMDLYGKVSSMNIDSAYDHLSEIGITTSADYLSGGKLIINEAELKEALQTDPESVKELFLADGETDSQRGIAQRLYDTLDGYMSRITEKAGKSTQTNDQFSLGKQLDDMEDRMIRFEDRLQMVENRYYRQFTAMEMAIQRANQQSAYLMSQFSGA</sequence>
<dbReference type="Pfam" id="PF02465">
    <property type="entry name" value="FliD_N"/>
    <property type="match status" value="1"/>
</dbReference>
<accession>A0A4R6TTE8</accession>
<proteinExistence type="inferred from homology"/>
<evidence type="ECO:0000256" key="1">
    <source>
        <dbReference type="ARBA" id="ARBA00009764"/>
    </source>
</evidence>
<dbReference type="OrthoDB" id="9776025at2"/>
<evidence type="ECO:0000256" key="4">
    <source>
        <dbReference type="ARBA" id="ARBA00023143"/>
    </source>
</evidence>
<keyword evidence="3" id="KW-0175">Coiled coil</keyword>
<dbReference type="EMBL" id="SNYJ01000015">
    <property type="protein sequence ID" value="TDQ36940.1"/>
    <property type="molecule type" value="Genomic_DNA"/>
</dbReference>
<dbReference type="InterPro" id="IPR040026">
    <property type="entry name" value="FliD"/>
</dbReference>
<dbReference type="Pfam" id="PF07195">
    <property type="entry name" value="FliD_C"/>
    <property type="match status" value="1"/>
</dbReference>
<evidence type="ECO:0000313" key="8">
    <source>
        <dbReference type="EMBL" id="TDQ36940.1"/>
    </source>
</evidence>
<evidence type="ECO:0000256" key="2">
    <source>
        <dbReference type="ARBA" id="ARBA00011255"/>
    </source>
</evidence>
<dbReference type="Proteomes" id="UP000295632">
    <property type="component" value="Unassembled WGS sequence"/>
</dbReference>
<comment type="caution">
    <text evidence="8">The sequence shown here is derived from an EMBL/GenBank/DDBJ whole genome shotgun (WGS) entry which is preliminary data.</text>
</comment>
<keyword evidence="5" id="KW-0964">Secreted</keyword>
<dbReference type="GO" id="GO:0009424">
    <property type="term" value="C:bacterial-type flagellum hook"/>
    <property type="evidence" value="ECO:0007669"/>
    <property type="project" value="UniProtKB-UniRule"/>
</dbReference>
<keyword evidence="4 5" id="KW-0975">Bacterial flagellum</keyword>
<evidence type="ECO:0000313" key="9">
    <source>
        <dbReference type="Proteomes" id="UP000295632"/>
    </source>
</evidence>
<comment type="similarity">
    <text evidence="1 5">Belongs to the FliD family.</text>
</comment>
<gene>
    <name evidence="8" type="ORF">EV213_11533</name>
</gene>
<dbReference type="GO" id="GO:0009421">
    <property type="term" value="C:bacterial-type flagellum filament cap"/>
    <property type="evidence" value="ECO:0007669"/>
    <property type="project" value="InterPro"/>
</dbReference>
<feature type="domain" description="Flagellar hook-associated protein 2 C-terminal" evidence="7">
    <location>
        <begin position="416"/>
        <end position="679"/>
    </location>
</feature>
<organism evidence="8 9">
    <name type="scientific">Aureibacillus halotolerans</name>
    <dbReference type="NCBI Taxonomy" id="1508390"/>
    <lineage>
        <taxon>Bacteria</taxon>
        <taxon>Bacillati</taxon>
        <taxon>Bacillota</taxon>
        <taxon>Bacilli</taxon>
        <taxon>Bacillales</taxon>
        <taxon>Bacillaceae</taxon>
        <taxon>Aureibacillus</taxon>
    </lineage>
</organism>
<evidence type="ECO:0000259" key="6">
    <source>
        <dbReference type="Pfam" id="PF02465"/>
    </source>
</evidence>
<keyword evidence="9" id="KW-1185">Reference proteome</keyword>
<dbReference type="AlphaFoldDB" id="A0A4R6TTE8"/>
<dbReference type="GO" id="GO:0007155">
    <property type="term" value="P:cell adhesion"/>
    <property type="evidence" value="ECO:0007669"/>
    <property type="project" value="InterPro"/>
</dbReference>
<evidence type="ECO:0000256" key="5">
    <source>
        <dbReference type="RuleBase" id="RU362066"/>
    </source>
</evidence>
<dbReference type="GO" id="GO:0005576">
    <property type="term" value="C:extracellular region"/>
    <property type="evidence" value="ECO:0007669"/>
    <property type="project" value="UniProtKB-SubCell"/>
</dbReference>
<keyword evidence="8" id="KW-0969">Cilium</keyword>
<protein>
    <recommendedName>
        <fullName evidence="5">Flagellar hook-associated protein 2</fullName>
        <shortName evidence="5">HAP2</shortName>
    </recommendedName>
    <alternativeName>
        <fullName evidence="5">Flagellar cap protein</fullName>
    </alternativeName>
</protein>